<organism evidence="12">
    <name type="scientific">Attheya septentrionalis</name>
    <dbReference type="NCBI Taxonomy" id="420275"/>
    <lineage>
        <taxon>Eukaryota</taxon>
        <taxon>Sar</taxon>
        <taxon>Stramenopiles</taxon>
        <taxon>Ochrophyta</taxon>
        <taxon>Bacillariophyta</taxon>
        <taxon>Coscinodiscophyceae</taxon>
        <taxon>Chaetocerotophycidae</taxon>
        <taxon>Chaetocerotales</taxon>
        <taxon>Attheyaceae</taxon>
        <taxon>Attheya</taxon>
    </lineage>
</organism>
<name>A0A7S2UNM4_9STRA</name>
<comment type="similarity">
    <text evidence="1 9">Belongs to the phage and mitochondrial RNA polymerase family.</text>
</comment>
<comment type="catalytic activity">
    <reaction evidence="8 9">
        <text>RNA(n) + a ribonucleoside 5'-triphosphate = RNA(n+1) + diphosphate</text>
        <dbReference type="Rhea" id="RHEA:21248"/>
        <dbReference type="Rhea" id="RHEA-COMP:14527"/>
        <dbReference type="Rhea" id="RHEA-COMP:17342"/>
        <dbReference type="ChEBI" id="CHEBI:33019"/>
        <dbReference type="ChEBI" id="CHEBI:61557"/>
        <dbReference type="ChEBI" id="CHEBI:140395"/>
        <dbReference type="EC" id="2.7.7.6"/>
    </reaction>
</comment>
<accession>A0A7S2UNM4</accession>
<dbReference type="AlphaFoldDB" id="A0A7S2UNM4"/>
<protein>
    <recommendedName>
        <fullName evidence="2 9">DNA-directed RNA polymerase</fullName>
        <ecNumber evidence="2 9">2.7.7.6</ecNumber>
    </recommendedName>
</protein>
<dbReference type="PROSITE" id="PS00489">
    <property type="entry name" value="RNA_POL_PHAGE_2"/>
    <property type="match status" value="1"/>
</dbReference>
<keyword evidence="7 9" id="KW-0804">Transcription</keyword>
<proteinExistence type="inferred from homology"/>
<evidence type="ECO:0000259" key="11">
    <source>
        <dbReference type="SMART" id="SM01311"/>
    </source>
</evidence>
<dbReference type="SMART" id="SM01311">
    <property type="entry name" value="RPOL_N"/>
    <property type="match status" value="1"/>
</dbReference>
<evidence type="ECO:0000256" key="4">
    <source>
        <dbReference type="ARBA" id="ARBA00022679"/>
    </source>
</evidence>
<dbReference type="InterPro" id="IPR037159">
    <property type="entry name" value="RNA_POL_N_sf"/>
</dbReference>
<dbReference type="PROSITE" id="PS00900">
    <property type="entry name" value="RNA_POL_PHAGE_1"/>
    <property type="match status" value="1"/>
</dbReference>
<sequence>MQASRTMVCQTAVSQTVRSLRIRGMRHKATWSSSWTRSRLTSVQSYGGIGTEDSSFVVTTEQCRQHPGWRSYSSNRNQRRLHTSSVHSSSAAAMTTSPDTNVDNTSMNDDVRRIAEANMALLFREETPHWQEHTERRTKRNGIRALSAVDYELGDLPEWDDAEEEEEYVEGDQSDESSSEEVRPPVEAKSHSMADLLERFNPEVEMPPHSNLEDVQLWLECDSQRESVLKYERTIQDARQRKDFASMSSVQRQVLNWYETLKDRIETEQLNYLSADKKTRKDMHSYGPYLCALQSEKIAVICSHQAMLAILSSGSNRIPVVTIALKIGTAIEAEVNVQRLLRQRMDASQRPEKDPKDEDKKESVDEHTDSVDIESKTDHGLSELKDTPMGLSKRWSYGASHLQQFIDESSRNEVGNKKTRIRIDRANQRALRLLNSSEEWPKTHKIKLGCTLVKFLLDDAKVRGEGNKQEDAFVYEKERKGHNKFMGVVGLNDQLYKLIMEDDVDVFSSMATHNRPMVIPPRDWTDPNDGGYCAVKVELMRTNGCRSQREALQESNLDSVYDGLNVLGKVPWVINKEILRVAHDCWENNIPLGDIPTQTNYNVPDQPIRPERQTDLVLDDKESETYKASVMEYKAYRESTRKFLRMKQKNMDLNSLRCSTMLKLNQADLFQDFENIYFPYNLDFRGRAYPIPPHLSNVGSDLSRGVLKFSKKKPLGPRGLYWLKVHLANLAGADKMSFEKRAEFTEKHMDSVRAAVMDPLGEDRWWTTLDDPFQGLATCHEIVNAIDSGDPATYEGSLPVHMDGSCNGLQHYAALGRDTIGGKAVNLCKADGPQDVYIGVMHEVIRRVAEEAKRELDFDHSNIDDLNPSDLAALRKNRAAKLVHGLIDRGVVKRTVMTSVYGVTFIGARQQIQEKITEKLEEKGADVDELTDEIYSACSYLAKETMEVMGELFVGARQTMNWLASCARLISQQGQPVAWISPIGVPAVQPYRQSRQFTVVTLLQSVVLTDNSDDLPLHSQRQVTAFPPNYVHSLDSSHMLLTALEMDRRGLTFSAVHDSFWTHPADIDEMNKVLRETFIELYDQPLLENLKRTWELRYPSLEFPELPERGTLNLEDVRDAPYFFQ</sequence>
<dbReference type="InterPro" id="IPR043502">
    <property type="entry name" value="DNA/RNA_pol_sf"/>
</dbReference>
<evidence type="ECO:0000256" key="9">
    <source>
        <dbReference type="RuleBase" id="RU003805"/>
    </source>
</evidence>
<evidence type="ECO:0000256" key="8">
    <source>
        <dbReference type="ARBA" id="ARBA00048552"/>
    </source>
</evidence>
<feature type="region of interest" description="Disordered" evidence="10">
    <location>
        <begin position="344"/>
        <end position="385"/>
    </location>
</feature>
<evidence type="ECO:0000256" key="3">
    <source>
        <dbReference type="ARBA" id="ARBA00022478"/>
    </source>
</evidence>
<keyword evidence="6" id="KW-0809">Transit peptide</keyword>
<dbReference type="EMBL" id="HBHQ01022030">
    <property type="protein sequence ID" value="CAD9823055.1"/>
    <property type="molecule type" value="Transcribed_RNA"/>
</dbReference>
<dbReference type="SUPFAM" id="SSF56672">
    <property type="entry name" value="DNA/RNA polymerases"/>
    <property type="match status" value="1"/>
</dbReference>
<evidence type="ECO:0000256" key="2">
    <source>
        <dbReference type="ARBA" id="ARBA00012418"/>
    </source>
</evidence>
<dbReference type="InterPro" id="IPR002092">
    <property type="entry name" value="DNA-dir_Rpol_phage-type"/>
</dbReference>
<dbReference type="InterPro" id="IPR046950">
    <property type="entry name" value="DNA-dir_Rpol_C_phage-type"/>
</dbReference>
<dbReference type="InterPro" id="IPR029262">
    <property type="entry name" value="RPOL_N"/>
</dbReference>
<feature type="domain" description="DNA-directed RNA polymerase N-terminal" evidence="11">
    <location>
        <begin position="214"/>
        <end position="569"/>
    </location>
</feature>
<keyword evidence="4 9" id="KW-0808">Transferase</keyword>
<evidence type="ECO:0000256" key="10">
    <source>
        <dbReference type="SAM" id="MobiDB-lite"/>
    </source>
</evidence>
<keyword evidence="3 9" id="KW-0240">DNA-directed RNA polymerase</keyword>
<dbReference type="Gene3D" id="1.10.287.280">
    <property type="match status" value="1"/>
</dbReference>
<evidence type="ECO:0000256" key="1">
    <source>
        <dbReference type="ARBA" id="ARBA00009493"/>
    </source>
</evidence>
<dbReference type="Pfam" id="PF00940">
    <property type="entry name" value="RNA_pol"/>
    <property type="match status" value="1"/>
</dbReference>
<comment type="function">
    <text evidence="9">DNA-dependent RNA polymerase catalyzes the transcription of DNA into RNA using the four ribonucleoside triphosphates as substrates.</text>
</comment>
<feature type="compositionally biased region" description="Low complexity" evidence="10">
    <location>
        <begin position="83"/>
        <end position="97"/>
    </location>
</feature>
<dbReference type="Pfam" id="PF14700">
    <property type="entry name" value="RPOL_N"/>
    <property type="match status" value="1"/>
</dbReference>
<dbReference type="PANTHER" id="PTHR10102">
    <property type="entry name" value="DNA-DIRECTED RNA POLYMERASE, MITOCHONDRIAL"/>
    <property type="match status" value="1"/>
</dbReference>
<dbReference type="EC" id="2.7.7.6" evidence="2 9"/>
<evidence type="ECO:0000313" key="12">
    <source>
        <dbReference type="EMBL" id="CAD9823055.1"/>
    </source>
</evidence>
<feature type="compositionally biased region" description="Basic and acidic residues" evidence="10">
    <location>
        <begin position="180"/>
        <end position="189"/>
    </location>
</feature>
<gene>
    <name evidence="12" type="ORF">ASEP1449_LOCUS14889</name>
</gene>
<reference evidence="12" key="1">
    <citation type="submission" date="2021-01" db="EMBL/GenBank/DDBJ databases">
        <authorList>
            <person name="Corre E."/>
            <person name="Pelletier E."/>
            <person name="Niang G."/>
            <person name="Scheremetjew M."/>
            <person name="Finn R."/>
            <person name="Kale V."/>
            <person name="Holt S."/>
            <person name="Cochrane G."/>
            <person name="Meng A."/>
            <person name="Brown T."/>
            <person name="Cohen L."/>
        </authorList>
    </citation>
    <scope>NUCLEOTIDE SEQUENCE</scope>
    <source>
        <strain evidence="12">CCMP2084</strain>
    </source>
</reference>
<evidence type="ECO:0000256" key="7">
    <source>
        <dbReference type="ARBA" id="ARBA00023163"/>
    </source>
</evidence>
<dbReference type="GO" id="GO:0006390">
    <property type="term" value="P:mitochondrial transcription"/>
    <property type="evidence" value="ECO:0007669"/>
    <property type="project" value="TreeGrafter"/>
</dbReference>
<dbReference type="GO" id="GO:0003677">
    <property type="term" value="F:DNA binding"/>
    <property type="evidence" value="ECO:0007669"/>
    <property type="project" value="InterPro"/>
</dbReference>
<keyword evidence="5 9" id="KW-0548">Nucleotidyltransferase</keyword>
<dbReference type="FunFam" id="1.10.287.280:FF:000001">
    <property type="entry name" value="DNA-directed RNA polymerase"/>
    <property type="match status" value="1"/>
</dbReference>
<feature type="region of interest" description="Disordered" evidence="10">
    <location>
        <begin position="154"/>
        <end position="189"/>
    </location>
</feature>
<evidence type="ECO:0000256" key="5">
    <source>
        <dbReference type="ARBA" id="ARBA00022695"/>
    </source>
</evidence>
<dbReference type="GO" id="GO:0034245">
    <property type="term" value="C:mitochondrial DNA-directed RNA polymerase complex"/>
    <property type="evidence" value="ECO:0007669"/>
    <property type="project" value="TreeGrafter"/>
</dbReference>
<evidence type="ECO:0000256" key="6">
    <source>
        <dbReference type="ARBA" id="ARBA00022946"/>
    </source>
</evidence>
<dbReference type="PANTHER" id="PTHR10102:SF0">
    <property type="entry name" value="DNA-DIRECTED RNA POLYMERASE, MITOCHONDRIAL"/>
    <property type="match status" value="1"/>
</dbReference>
<dbReference type="Gene3D" id="1.10.1320.10">
    <property type="entry name" value="DNA-directed RNA polymerase, N-terminal domain"/>
    <property type="match status" value="1"/>
</dbReference>
<dbReference type="GO" id="GO:0003899">
    <property type="term" value="F:DNA-directed RNA polymerase activity"/>
    <property type="evidence" value="ECO:0007669"/>
    <property type="project" value="UniProtKB-EC"/>
</dbReference>
<feature type="region of interest" description="Disordered" evidence="10">
    <location>
        <begin position="67"/>
        <end position="106"/>
    </location>
</feature>
<feature type="compositionally biased region" description="Acidic residues" evidence="10">
    <location>
        <begin position="154"/>
        <end position="179"/>
    </location>
</feature>
<dbReference type="Gene3D" id="1.10.150.20">
    <property type="entry name" value="5' to 3' exonuclease, C-terminal subdomain"/>
    <property type="match status" value="1"/>
</dbReference>